<reference evidence="1 2" key="1">
    <citation type="submission" date="2018-07" db="EMBL/GenBank/DDBJ databases">
        <title>Genome analysis of Runella aurantiaca.</title>
        <authorList>
            <person name="Yang X."/>
        </authorList>
    </citation>
    <scope>NUCLEOTIDE SEQUENCE [LARGE SCALE GENOMIC DNA]</scope>
    <source>
        <strain evidence="1 2">YX9</strain>
    </source>
</reference>
<name>A0A369I9U7_9BACT</name>
<evidence type="ECO:0000313" key="1">
    <source>
        <dbReference type="EMBL" id="RDB05650.1"/>
    </source>
</evidence>
<organism evidence="1 2">
    <name type="scientific">Runella aurantiaca</name>
    <dbReference type="NCBI Taxonomy" id="2282308"/>
    <lineage>
        <taxon>Bacteria</taxon>
        <taxon>Pseudomonadati</taxon>
        <taxon>Bacteroidota</taxon>
        <taxon>Cytophagia</taxon>
        <taxon>Cytophagales</taxon>
        <taxon>Spirosomataceae</taxon>
        <taxon>Runella</taxon>
    </lineage>
</organism>
<comment type="caution">
    <text evidence="1">The sequence shown here is derived from an EMBL/GenBank/DDBJ whole genome shotgun (WGS) entry which is preliminary data.</text>
</comment>
<keyword evidence="2" id="KW-1185">Reference proteome</keyword>
<gene>
    <name evidence="1" type="ORF">DVG78_11665</name>
</gene>
<proteinExistence type="predicted"/>
<evidence type="ECO:0000313" key="2">
    <source>
        <dbReference type="Proteomes" id="UP000253141"/>
    </source>
</evidence>
<dbReference type="AlphaFoldDB" id="A0A369I9U7"/>
<dbReference type="Proteomes" id="UP000253141">
    <property type="component" value="Unassembled WGS sequence"/>
</dbReference>
<dbReference type="EMBL" id="QPIW01000008">
    <property type="protein sequence ID" value="RDB05650.1"/>
    <property type="molecule type" value="Genomic_DNA"/>
</dbReference>
<sequence>MAACQPIAPEQAAVITGRDFTFCGACGGWFVLVDTLTFRAEVPAEFAKPTTPVWIRYEKDESDGLKKAGHWIHIKSIRSR</sequence>
<accession>A0A369I9U7</accession>
<protein>
    <submittedName>
        <fullName evidence="1">Uncharacterized protein</fullName>
    </submittedName>
</protein>